<evidence type="ECO:0000256" key="2">
    <source>
        <dbReference type="ARBA" id="ARBA00022450"/>
    </source>
</evidence>
<comment type="catalytic activity">
    <reaction evidence="16">
        <text>(3R)-hydroxytetradecanoyl-[ACP] = (2E)-tetradecenoyl-[ACP] + H2O</text>
        <dbReference type="Rhea" id="RHEA:41892"/>
        <dbReference type="Rhea" id="RHEA-COMP:9646"/>
        <dbReference type="Rhea" id="RHEA-COMP:9647"/>
        <dbReference type="ChEBI" id="CHEBI:15377"/>
        <dbReference type="ChEBI" id="CHEBI:78474"/>
        <dbReference type="ChEBI" id="CHEBI:78475"/>
    </reaction>
    <physiologicalReaction direction="left-to-right" evidence="16">
        <dbReference type="Rhea" id="RHEA:41893"/>
    </physiologicalReaction>
</comment>
<dbReference type="Pfam" id="PF08240">
    <property type="entry name" value="ADH_N"/>
    <property type="match status" value="1"/>
</dbReference>
<dbReference type="PANTHER" id="PTHR43775:SF37">
    <property type="entry name" value="SI:DKEY-61P9.11"/>
    <property type="match status" value="1"/>
</dbReference>
<dbReference type="GO" id="GO:0141148">
    <property type="term" value="F:enoyl-[acyl-carrier-protein] reductase (NADPH) activity"/>
    <property type="evidence" value="ECO:0007669"/>
    <property type="project" value="UniProtKB-EC"/>
</dbReference>
<comment type="catalytic activity">
    <reaction evidence="44">
        <text>(2E)-tetradecenoyl-[ACP] + NADPH + H(+) = tetradecanoyl-[ACP] + NADP(+)</text>
        <dbReference type="Rhea" id="RHEA:41896"/>
        <dbReference type="Rhea" id="RHEA-COMP:9647"/>
        <dbReference type="Rhea" id="RHEA-COMP:9648"/>
        <dbReference type="ChEBI" id="CHEBI:15378"/>
        <dbReference type="ChEBI" id="CHEBI:57783"/>
        <dbReference type="ChEBI" id="CHEBI:58349"/>
        <dbReference type="ChEBI" id="CHEBI:78475"/>
        <dbReference type="ChEBI" id="CHEBI:78477"/>
    </reaction>
    <physiologicalReaction direction="left-to-right" evidence="44">
        <dbReference type="Rhea" id="RHEA:41897"/>
    </physiologicalReaction>
</comment>
<evidence type="ECO:0000256" key="36">
    <source>
        <dbReference type="ARBA" id="ARBA00048506"/>
    </source>
</evidence>
<evidence type="ECO:0000256" key="43">
    <source>
        <dbReference type="ARBA" id="ARBA00049109"/>
    </source>
</evidence>
<evidence type="ECO:0000256" key="6">
    <source>
        <dbReference type="ARBA" id="ARBA00022857"/>
    </source>
</evidence>
<comment type="catalytic activity">
    <reaction evidence="46">
        <text>3-oxohexadecanoyl-[ACP] + NADPH + H(+) = (3R)-hydroxyhexadecanoyl-[ACP] + NADP(+)</text>
        <dbReference type="Rhea" id="RHEA:41904"/>
        <dbReference type="Rhea" id="RHEA-COMP:9649"/>
        <dbReference type="Rhea" id="RHEA-COMP:9650"/>
        <dbReference type="ChEBI" id="CHEBI:15378"/>
        <dbReference type="ChEBI" id="CHEBI:57783"/>
        <dbReference type="ChEBI" id="CHEBI:58349"/>
        <dbReference type="ChEBI" id="CHEBI:78478"/>
        <dbReference type="ChEBI" id="CHEBI:78480"/>
    </reaction>
    <physiologicalReaction direction="left-to-right" evidence="46">
        <dbReference type="Rhea" id="RHEA:41905"/>
    </physiologicalReaction>
</comment>
<dbReference type="SMART" id="SM00827">
    <property type="entry name" value="PKS_AT"/>
    <property type="match status" value="1"/>
</dbReference>
<comment type="catalytic activity">
    <reaction evidence="31">
        <text>acetyl-[ACP] + malonyl-[ACP] + H(+) = 3-oxobutanoyl-[ACP] + holo-[ACP] + CO2</text>
        <dbReference type="Rhea" id="RHEA:41800"/>
        <dbReference type="Rhea" id="RHEA-COMP:9621"/>
        <dbReference type="Rhea" id="RHEA-COMP:9623"/>
        <dbReference type="Rhea" id="RHEA-COMP:9625"/>
        <dbReference type="Rhea" id="RHEA-COMP:9685"/>
        <dbReference type="ChEBI" id="CHEBI:15378"/>
        <dbReference type="ChEBI" id="CHEBI:16526"/>
        <dbReference type="ChEBI" id="CHEBI:64479"/>
        <dbReference type="ChEBI" id="CHEBI:78446"/>
        <dbReference type="ChEBI" id="CHEBI:78449"/>
        <dbReference type="ChEBI" id="CHEBI:78450"/>
    </reaction>
    <physiologicalReaction direction="left-to-right" evidence="31">
        <dbReference type="Rhea" id="RHEA:41801"/>
    </physiologicalReaction>
</comment>
<comment type="catalytic activity">
    <reaction evidence="48">
        <text>butanoyl-[ACP] + malonyl-[ACP] + H(+) = 3-oxohexanoyl-[ACP] + holo-[ACP] + CO2</text>
        <dbReference type="Rhea" id="RHEA:41820"/>
        <dbReference type="Rhea" id="RHEA-COMP:9623"/>
        <dbReference type="Rhea" id="RHEA-COMP:9628"/>
        <dbReference type="Rhea" id="RHEA-COMP:9629"/>
        <dbReference type="Rhea" id="RHEA-COMP:9685"/>
        <dbReference type="ChEBI" id="CHEBI:15378"/>
        <dbReference type="ChEBI" id="CHEBI:16526"/>
        <dbReference type="ChEBI" id="CHEBI:64479"/>
        <dbReference type="ChEBI" id="CHEBI:78449"/>
        <dbReference type="ChEBI" id="CHEBI:78454"/>
        <dbReference type="ChEBI" id="CHEBI:78456"/>
    </reaction>
    <physiologicalReaction direction="left-to-right" evidence="48">
        <dbReference type="Rhea" id="RHEA:41821"/>
    </physiologicalReaction>
</comment>
<dbReference type="SUPFAM" id="SSF47336">
    <property type="entry name" value="ACP-like"/>
    <property type="match status" value="1"/>
</dbReference>
<dbReference type="GO" id="GO:0004313">
    <property type="term" value="F:[acyl-carrier-protein] S-acetyltransferase activity"/>
    <property type="evidence" value="ECO:0007669"/>
    <property type="project" value="UniProtKB-EC"/>
</dbReference>
<evidence type="ECO:0000256" key="42">
    <source>
        <dbReference type="ARBA" id="ARBA00049019"/>
    </source>
</evidence>
<comment type="catalytic activity">
    <reaction evidence="24">
        <text>3-oxodecanoyl-[ACP] + NADPH + H(+) = (3R)-hydroxydecanoyl-[ACP] + NADP(+)</text>
        <dbReference type="Rhea" id="RHEA:41856"/>
        <dbReference type="Rhea" id="RHEA-COMP:9637"/>
        <dbReference type="Rhea" id="RHEA-COMP:9638"/>
        <dbReference type="ChEBI" id="CHEBI:15378"/>
        <dbReference type="ChEBI" id="CHEBI:57783"/>
        <dbReference type="ChEBI" id="CHEBI:58349"/>
        <dbReference type="ChEBI" id="CHEBI:78464"/>
        <dbReference type="ChEBI" id="CHEBI:78466"/>
    </reaction>
    <physiologicalReaction direction="left-to-right" evidence="24">
        <dbReference type="Rhea" id="RHEA:41857"/>
    </physiologicalReaction>
</comment>
<dbReference type="InterPro" id="IPR050091">
    <property type="entry name" value="PKS_NRPS_Biosynth_Enz"/>
</dbReference>
<dbReference type="InterPro" id="IPR020841">
    <property type="entry name" value="PKS_Beta-ketoAc_synthase_dom"/>
</dbReference>
<evidence type="ECO:0000259" key="52">
    <source>
        <dbReference type="PROSITE" id="PS50075"/>
    </source>
</evidence>
<dbReference type="Gene3D" id="3.40.50.720">
    <property type="entry name" value="NAD(P)-binding Rossmann-like Domain"/>
    <property type="match status" value="3"/>
</dbReference>
<dbReference type="SMART" id="SM00823">
    <property type="entry name" value="PKS_PP"/>
    <property type="match status" value="1"/>
</dbReference>
<dbReference type="SUPFAM" id="SSF52151">
    <property type="entry name" value="FabD/lysophospholipase-like"/>
    <property type="match status" value="1"/>
</dbReference>
<dbReference type="CDD" id="cd05195">
    <property type="entry name" value="enoyl_red"/>
    <property type="match status" value="1"/>
</dbReference>
<dbReference type="InterPro" id="IPR042104">
    <property type="entry name" value="PKS_dehydratase_sf"/>
</dbReference>
<feature type="region of interest" description="N-terminal hotdog fold" evidence="51">
    <location>
        <begin position="901"/>
        <end position="1027"/>
    </location>
</feature>
<evidence type="ECO:0000256" key="10">
    <source>
        <dbReference type="ARBA" id="ARBA00023315"/>
    </source>
</evidence>
<dbReference type="InterPro" id="IPR036736">
    <property type="entry name" value="ACP-like_sf"/>
</dbReference>
<dbReference type="Pfam" id="PF00107">
    <property type="entry name" value="ADH_zinc_N"/>
    <property type="match status" value="1"/>
</dbReference>
<dbReference type="Pfam" id="PF21089">
    <property type="entry name" value="PKS_DH_N"/>
    <property type="match status" value="1"/>
</dbReference>
<comment type="catalytic activity">
    <reaction evidence="33">
        <text>(2E)-dodecenoyl-[ACP] + NADPH + H(+) = dodecanoyl-[ACP] + NADP(+)</text>
        <dbReference type="Rhea" id="RHEA:41880"/>
        <dbReference type="Rhea" id="RHEA-COMP:9643"/>
        <dbReference type="Rhea" id="RHEA-COMP:9644"/>
        <dbReference type="ChEBI" id="CHEBI:15378"/>
        <dbReference type="ChEBI" id="CHEBI:57783"/>
        <dbReference type="ChEBI" id="CHEBI:58349"/>
        <dbReference type="ChEBI" id="CHEBI:65264"/>
        <dbReference type="ChEBI" id="CHEBI:78472"/>
    </reaction>
    <physiologicalReaction direction="left-to-right" evidence="33">
        <dbReference type="Rhea" id="RHEA:41881"/>
    </physiologicalReaction>
</comment>
<comment type="catalytic activity">
    <reaction evidence="21">
        <text>3-oxooctadecanoyl-[ACP] + NADPH + H(+) = (3R)-hydroxyoctadecanoyl-[ACP] + NADP(+)</text>
        <dbReference type="Rhea" id="RHEA:41920"/>
        <dbReference type="Rhea" id="RHEA-COMP:9653"/>
        <dbReference type="Rhea" id="RHEA-COMP:9654"/>
        <dbReference type="ChEBI" id="CHEBI:15378"/>
        <dbReference type="ChEBI" id="CHEBI:57783"/>
        <dbReference type="ChEBI" id="CHEBI:58349"/>
        <dbReference type="ChEBI" id="CHEBI:78487"/>
        <dbReference type="ChEBI" id="CHEBI:78488"/>
    </reaction>
    <physiologicalReaction direction="left-to-right" evidence="21">
        <dbReference type="Rhea" id="RHEA:41921"/>
    </physiologicalReaction>
</comment>
<comment type="catalytic activity">
    <reaction evidence="37">
        <text>3-oxohexanoyl-[ACP] + NADPH + H(+) = (3R)-hydroxyhexanoyl-[ACP] + NADP(+)</text>
        <dbReference type="Rhea" id="RHEA:41824"/>
        <dbReference type="Rhea" id="RHEA-COMP:9629"/>
        <dbReference type="Rhea" id="RHEA-COMP:9630"/>
        <dbReference type="ChEBI" id="CHEBI:15378"/>
        <dbReference type="ChEBI" id="CHEBI:57783"/>
        <dbReference type="ChEBI" id="CHEBI:58349"/>
        <dbReference type="ChEBI" id="CHEBI:78456"/>
        <dbReference type="ChEBI" id="CHEBI:78457"/>
    </reaction>
    <physiologicalReaction direction="left-to-right" evidence="37">
        <dbReference type="Rhea" id="RHEA:41825"/>
    </physiologicalReaction>
</comment>
<dbReference type="SMART" id="SM00826">
    <property type="entry name" value="PKS_DH"/>
    <property type="match status" value="1"/>
</dbReference>
<evidence type="ECO:0000256" key="29">
    <source>
        <dbReference type="ARBA" id="ARBA00047897"/>
    </source>
</evidence>
<evidence type="ECO:0000256" key="40">
    <source>
        <dbReference type="ARBA" id="ARBA00048704"/>
    </source>
</evidence>
<keyword evidence="9" id="KW-0511">Multifunctional enzyme</keyword>
<dbReference type="InterPro" id="IPR013968">
    <property type="entry name" value="PKS_KR"/>
</dbReference>
<dbReference type="InterPro" id="IPR032821">
    <property type="entry name" value="PKS_assoc"/>
</dbReference>
<comment type="catalytic activity">
    <reaction evidence="27">
        <text>dodecanoyl-[ACP] + malonyl-[ACP] + H(+) = 3-oxotetradecanoyl-[ACP] + holo-[ACP] + CO2</text>
        <dbReference type="Rhea" id="RHEA:41884"/>
        <dbReference type="Rhea" id="RHEA-COMP:9623"/>
        <dbReference type="Rhea" id="RHEA-COMP:9644"/>
        <dbReference type="Rhea" id="RHEA-COMP:9645"/>
        <dbReference type="Rhea" id="RHEA-COMP:9685"/>
        <dbReference type="ChEBI" id="CHEBI:15378"/>
        <dbReference type="ChEBI" id="CHEBI:16526"/>
        <dbReference type="ChEBI" id="CHEBI:64479"/>
        <dbReference type="ChEBI" id="CHEBI:65264"/>
        <dbReference type="ChEBI" id="CHEBI:78449"/>
        <dbReference type="ChEBI" id="CHEBI:78473"/>
    </reaction>
    <physiologicalReaction direction="left-to-right" evidence="27">
        <dbReference type="Rhea" id="RHEA:41885"/>
    </physiologicalReaction>
</comment>
<comment type="catalytic activity">
    <reaction evidence="38">
        <text>a 2,3-saturated acyl-[ACP] + NADP(+) = a (2E)-enoyl-[ACP] + NADPH + H(+)</text>
        <dbReference type="Rhea" id="RHEA:22564"/>
        <dbReference type="Rhea" id="RHEA-COMP:9925"/>
        <dbReference type="Rhea" id="RHEA-COMP:9926"/>
        <dbReference type="ChEBI" id="CHEBI:15378"/>
        <dbReference type="ChEBI" id="CHEBI:57783"/>
        <dbReference type="ChEBI" id="CHEBI:58349"/>
        <dbReference type="ChEBI" id="CHEBI:78784"/>
        <dbReference type="ChEBI" id="CHEBI:78785"/>
        <dbReference type="EC" id="1.3.1.39"/>
    </reaction>
    <physiologicalReaction direction="right-to-left" evidence="38">
        <dbReference type="Rhea" id="RHEA:22566"/>
    </physiologicalReaction>
</comment>
<dbReference type="InterPro" id="IPR049900">
    <property type="entry name" value="PKS_mFAS_DH"/>
</dbReference>
<evidence type="ECO:0000256" key="49">
    <source>
        <dbReference type="ARBA" id="ARBA00049521"/>
    </source>
</evidence>
<comment type="catalytic activity">
    <reaction evidence="14">
        <text>(3R)-hydroxydecanoyl-[ACP] = (2E)-decenoyl-[ACP] + H2O</text>
        <dbReference type="Rhea" id="RHEA:41860"/>
        <dbReference type="Rhea" id="RHEA-COMP:9638"/>
        <dbReference type="Rhea" id="RHEA-COMP:9639"/>
        <dbReference type="ChEBI" id="CHEBI:15377"/>
        <dbReference type="ChEBI" id="CHEBI:78466"/>
        <dbReference type="ChEBI" id="CHEBI:78467"/>
    </reaction>
    <physiologicalReaction direction="left-to-right" evidence="14">
        <dbReference type="Rhea" id="RHEA:41861"/>
    </physiologicalReaction>
</comment>
<keyword evidence="10" id="KW-0012">Acyltransferase</keyword>
<dbReference type="Gene3D" id="3.40.50.1820">
    <property type="entry name" value="alpha/beta hydrolase"/>
    <property type="match status" value="1"/>
</dbReference>
<evidence type="ECO:0000256" key="5">
    <source>
        <dbReference type="ARBA" id="ARBA00022799"/>
    </source>
</evidence>
<dbReference type="Gene3D" id="3.10.129.110">
    <property type="entry name" value="Polyketide synthase dehydratase"/>
    <property type="match status" value="1"/>
</dbReference>
<evidence type="ECO:0000256" key="37">
    <source>
        <dbReference type="ARBA" id="ARBA00048571"/>
    </source>
</evidence>
<comment type="catalytic activity">
    <reaction evidence="34">
        <text>tetradecanoyl-[ACP] + H2O = tetradecanoate + holo-[ACP] + H(+)</text>
        <dbReference type="Rhea" id="RHEA:30123"/>
        <dbReference type="Rhea" id="RHEA-COMP:9648"/>
        <dbReference type="Rhea" id="RHEA-COMP:9685"/>
        <dbReference type="ChEBI" id="CHEBI:15377"/>
        <dbReference type="ChEBI" id="CHEBI:15378"/>
        <dbReference type="ChEBI" id="CHEBI:30807"/>
        <dbReference type="ChEBI" id="CHEBI:64479"/>
        <dbReference type="ChEBI" id="CHEBI:78477"/>
        <dbReference type="EC" id="3.1.2.14"/>
    </reaction>
    <physiologicalReaction direction="left-to-right" evidence="34">
        <dbReference type="Rhea" id="RHEA:30124"/>
    </physiologicalReaction>
</comment>
<reference evidence="55" key="1">
    <citation type="submission" date="2015-11" db="EMBL/GenBank/DDBJ databases">
        <title>Insights into natural products biosynthesis from analysis of 490 polyketide synthases from Fusarium.</title>
        <authorList>
            <person name="Brown D.W."/>
            <person name="Proctor R.H."/>
        </authorList>
    </citation>
    <scope>NUCLEOTIDE SEQUENCE</scope>
    <source>
        <strain evidence="55">NRRL 38302</strain>
    </source>
</reference>
<comment type="catalytic activity">
    <reaction evidence="32">
        <text>hexadecanoyl-[ACP] + malonyl-[ACP] + H(+) = 3-oxooctadecanoyl-[ACP] + holo-[ACP] + CO2</text>
        <dbReference type="Rhea" id="RHEA:41916"/>
        <dbReference type="Rhea" id="RHEA-COMP:9623"/>
        <dbReference type="Rhea" id="RHEA-COMP:9652"/>
        <dbReference type="Rhea" id="RHEA-COMP:9653"/>
        <dbReference type="Rhea" id="RHEA-COMP:9685"/>
        <dbReference type="ChEBI" id="CHEBI:15378"/>
        <dbReference type="ChEBI" id="CHEBI:16526"/>
        <dbReference type="ChEBI" id="CHEBI:64479"/>
        <dbReference type="ChEBI" id="CHEBI:78449"/>
        <dbReference type="ChEBI" id="CHEBI:78483"/>
        <dbReference type="ChEBI" id="CHEBI:78487"/>
    </reaction>
    <physiologicalReaction direction="left-to-right" evidence="32">
        <dbReference type="Rhea" id="RHEA:41917"/>
    </physiologicalReaction>
</comment>
<dbReference type="InterPro" id="IPR020843">
    <property type="entry name" value="ER"/>
</dbReference>
<comment type="catalytic activity">
    <reaction evidence="19">
        <text>(3R)-hydroxybutanoyl-[ACP] = (2E)-butenoyl-[ACP] + H2O</text>
        <dbReference type="Rhea" id="RHEA:41808"/>
        <dbReference type="Rhea" id="RHEA-COMP:9626"/>
        <dbReference type="Rhea" id="RHEA-COMP:9627"/>
        <dbReference type="ChEBI" id="CHEBI:15377"/>
        <dbReference type="ChEBI" id="CHEBI:78451"/>
        <dbReference type="ChEBI" id="CHEBI:78453"/>
    </reaction>
    <physiologicalReaction direction="left-to-right" evidence="19">
        <dbReference type="Rhea" id="RHEA:41809"/>
    </physiologicalReaction>
</comment>
<name>A0A0U2LC07_9HYPO</name>
<dbReference type="InterPro" id="IPR049552">
    <property type="entry name" value="PKS_DH_N"/>
</dbReference>
<feature type="domain" description="Carrier" evidence="52">
    <location>
        <begin position="2026"/>
        <end position="2103"/>
    </location>
</feature>
<dbReference type="InterPro" id="IPR057326">
    <property type="entry name" value="KR_dom"/>
</dbReference>
<keyword evidence="3" id="KW-0597">Phosphoprotein</keyword>
<comment type="catalytic activity">
    <reaction evidence="49">
        <text>(2E)-decenoyl-[ACP] + NADPH + H(+) = decanoyl-[ACP] + NADP(+)</text>
        <dbReference type="Rhea" id="RHEA:41864"/>
        <dbReference type="Rhea" id="RHEA-COMP:9639"/>
        <dbReference type="Rhea" id="RHEA-COMP:9640"/>
        <dbReference type="ChEBI" id="CHEBI:15378"/>
        <dbReference type="ChEBI" id="CHEBI:57783"/>
        <dbReference type="ChEBI" id="CHEBI:58349"/>
        <dbReference type="ChEBI" id="CHEBI:78467"/>
        <dbReference type="ChEBI" id="CHEBI:78468"/>
    </reaction>
    <physiologicalReaction direction="left-to-right" evidence="49">
        <dbReference type="Rhea" id="RHEA:41865"/>
    </physiologicalReaction>
</comment>
<dbReference type="FunFam" id="3.40.50.720:FF:000209">
    <property type="entry name" value="Polyketide synthase Pks12"/>
    <property type="match status" value="1"/>
</dbReference>
<evidence type="ECO:0000256" key="33">
    <source>
        <dbReference type="ARBA" id="ARBA00048281"/>
    </source>
</evidence>
<dbReference type="SMR" id="A0A0U2LC07"/>
<evidence type="ECO:0000256" key="1">
    <source>
        <dbReference type="ARBA" id="ARBA00005189"/>
    </source>
</evidence>
<comment type="catalytic activity">
    <reaction evidence="42">
        <text>(2E)-octadecenoyl-[ACP] + NADPH + H(+) = octadecanoyl-[ACP] + NADP(+)</text>
        <dbReference type="Rhea" id="RHEA:41928"/>
        <dbReference type="Rhea" id="RHEA-COMP:9655"/>
        <dbReference type="Rhea" id="RHEA-COMP:9656"/>
        <dbReference type="ChEBI" id="CHEBI:15378"/>
        <dbReference type="ChEBI" id="CHEBI:57783"/>
        <dbReference type="ChEBI" id="CHEBI:58349"/>
        <dbReference type="ChEBI" id="CHEBI:78489"/>
        <dbReference type="ChEBI" id="CHEBI:78495"/>
    </reaction>
    <physiologicalReaction direction="left-to-right" evidence="42">
        <dbReference type="Rhea" id="RHEA:41929"/>
    </physiologicalReaction>
</comment>
<evidence type="ECO:0000259" key="54">
    <source>
        <dbReference type="PROSITE" id="PS52019"/>
    </source>
</evidence>
<evidence type="ECO:0000256" key="11">
    <source>
        <dbReference type="ARBA" id="ARBA00023332"/>
    </source>
</evidence>
<dbReference type="GO" id="GO:1901336">
    <property type="term" value="P:lactone biosynthetic process"/>
    <property type="evidence" value="ECO:0007669"/>
    <property type="project" value="UniProtKB-ARBA"/>
</dbReference>
<keyword evidence="7" id="KW-0663">Pyridoxal phosphate</keyword>
<comment type="catalytic activity">
    <reaction evidence="22">
        <text>hexanoyl-[ACP] + malonyl-[ACP] + H(+) = 3-oxooctanoyl-[ACP] + holo-[ACP] + CO2</text>
        <dbReference type="Rhea" id="RHEA:41836"/>
        <dbReference type="Rhea" id="RHEA-COMP:9623"/>
        <dbReference type="Rhea" id="RHEA-COMP:9632"/>
        <dbReference type="Rhea" id="RHEA-COMP:9633"/>
        <dbReference type="Rhea" id="RHEA-COMP:9685"/>
        <dbReference type="ChEBI" id="CHEBI:15378"/>
        <dbReference type="ChEBI" id="CHEBI:16526"/>
        <dbReference type="ChEBI" id="CHEBI:64479"/>
        <dbReference type="ChEBI" id="CHEBI:78449"/>
        <dbReference type="ChEBI" id="CHEBI:78459"/>
        <dbReference type="ChEBI" id="CHEBI:78460"/>
    </reaction>
    <physiologicalReaction direction="left-to-right" evidence="22">
        <dbReference type="Rhea" id="RHEA:41837"/>
    </physiologicalReaction>
</comment>
<evidence type="ECO:0000256" key="8">
    <source>
        <dbReference type="ARBA" id="ARBA00023002"/>
    </source>
</evidence>
<dbReference type="InterPro" id="IPR036291">
    <property type="entry name" value="NAD(P)-bd_dom_sf"/>
</dbReference>
<dbReference type="Pfam" id="PF00975">
    <property type="entry name" value="Thioesterase"/>
    <property type="match status" value="1"/>
</dbReference>
<comment type="catalytic activity">
    <reaction evidence="47">
        <text>3-oxooctanoyl-[ACP] + NADPH + H(+) = (3R)-hydroxyoctanoyl-[ACP] + NADP(+)</text>
        <dbReference type="Rhea" id="RHEA:41840"/>
        <dbReference type="Rhea" id="RHEA-COMP:9633"/>
        <dbReference type="Rhea" id="RHEA-COMP:9634"/>
        <dbReference type="ChEBI" id="CHEBI:15378"/>
        <dbReference type="ChEBI" id="CHEBI:57783"/>
        <dbReference type="ChEBI" id="CHEBI:58349"/>
        <dbReference type="ChEBI" id="CHEBI:78460"/>
        <dbReference type="ChEBI" id="CHEBI:78461"/>
    </reaction>
    <physiologicalReaction direction="left-to-right" evidence="47">
        <dbReference type="Rhea" id="RHEA:41841"/>
    </physiologicalReaction>
</comment>
<keyword evidence="6" id="KW-0521">NADP</keyword>
<dbReference type="Pfam" id="PF16197">
    <property type="entry name" value="KAsynt_C_assoc"/>
    <property type="match status" value="1"/>
</dbReference>
<evidence type="ECO:0000256" key="27">
    <source>
        <dbReference type="ARBA" id="ARBA00047578"/>
    </source>
</evidence>
<dbReference type="InterPro" id="IPR020807">
    <property type="entry name" value="PKS_DH"/>
</dbReference>
<dbReference type="GO" id="GO:0004312">
    <property type="term" value="F:fatty acid synthase activity"/>
    <property type="evidence" value="ECO:0007669"/>
    <property type="project" value="TreeGrafter"/>
</dbReference>
<dbReference type="EMBL" id="KU179993">
    <property type="protein sequence ID" value="ALQ32858.1"/>
    <property type="molecule type" value="mRNA"/>
</dbReference>
<feature type="active site" description="Proton donor; for dehydratase activity" evidence="51">
    <location>
        <position position="1105"/>
    </location>
</feature>
<comment type="catalytic activity">
    <reaction evidence="30">
        <text>3-oxobutanoyl-[ACP] + NADPH + H(+) = (3R)-hydroxybutanoyl-[ACP] + NADP(+)</text>
        <dbReference type="Rhea" id="RHEA:41804"/>
        <dbReference type="Rhea" id="RHEA-COMP:9625"/>
        <dbReference type="Rhea" id="RHEA-COMP:9626"/>
        <dbReference type="ChEBI" id="CHEBI:15378"/>
        <dbReference type="ChEBI" id="CHEBI:57783"/>
        <dbReference type="ChEBI" id="CHEBI:58349"/>
        <dbReference type="ChEBI" id="CHEBI:78450"/>
        <dbReference type="ChEBI" id="CHEBI:78451"/>
    </reaction>
    <physiologicalReaction direction="left-to-right" evidence="30">
        <dbReference type="Rhea" id="RHEA:41805"/>
    </physiologicalReaction>
</comment>
<dbReference type="SUPFAM" id="SSF53474">
    <property type="entry name" value="alpha/beta-Hydrolases"/>
    <property type="match status" value="1"/>
</dbReference>
<organism evidence="55">
    <name type="scientific">Fusarium foetens</name>
    <dbReference type="NCBI Taxonomy" id="246455"/>
    <lineage>
        <taxon>Eukaryota</taxon>
        <taxon>Fungi</taxon>
        <taxon>Dikarya</taxon>
        <taxon>Ascomycota</taxon>
        <taxon>Pezizomycotina</taxon>
        <taxon>Sordariomycetes</taxon>
        <taxon>Hypocreomycetidae</taxon>
        <taxon>Hypocreales</taxon>
        <taxon>Nectriaceae</taxon>
        <taxon>Fusarium</taxon>
        <taxon>Fusarium oxysporum species complex</taxon>
    </lineage>
</organism>
<dbReference type="GO" id="GO:0004315">
    <property type="term" value="F:3-oxoacyl-[acyl-carrier-protein] synthase activity"/>
    <property type="evidence" value="ECO:0007669"/>
    <property type="project" value="UniProtKB-EC"/>
</dbReference>
<evidence type="ECO:0000256" key="3">
    <source>
        <dbReference type="ARBA" id="ARBA00022553"/>
    </source>
</evidence>
<evidence type="ECO:0000256" key="35">
    <source>
        <dbReference type="ARBA" id="ARBA00048420"/>
    </source>
</evidence>
<evidence type="ECO:0000256" key="51">
    <source>
        <dbReference type="PROSITE-ProRule" id="PRU01363"/>
    </source>
</evidence>
<evidence type="ECO:0000256" key="31">
    <source>
        <dbReference type="ARBA" id="ARBA00047961"/>
    </source>
</evidence>
<comment type="pathway">
    <text evidence="1">Lipid metabolism.</text>
</comment>
<evidence type="ECO:0000256" key="18">
    <source>
        <dbReference type="ARBA" id="ARBA00023401"/>
    </source>
</evidence>
<evidence type="ECO:0000256" key="45">
    <source>
        <dbReference type="ARBA" id="ARBA00049263"/>
    </source>
</evidence>
<dbReference type="Pfam" id="PF14765">
    <property type="entry name" value="PS-DH"/>
    <property type="match status" value="1"/>
</dbReference>
<dbReference type="InterPro" id="IPR014043">
    <property type="entry name" value="Acyl_transferase_dom"/>
</dbReference>
<evidence type="ECO:0000256" key="13">
    <source>
        <dbReference type="ARBA" id="ARBA00023373"/>
    </source>
</evidence>
<dbReference type="InterPro" id="IPR001227">
    <property type="entry name" value="Ac_transferase_dom_sf"/>
</dbReference>
<comment type="catalytic activity">
    <reaction evidence="23">
        <text>a (3R)-hydroxyacyl-[ACP] + NADP(+) = a 3-oxoacyl-[ACP] + NADPH + H(+)</text>
        <dbReference type="Rhea" id="RHEA:17397"/>
        <dbReference type="Rhea" id="RHEA-COMP:9916"/>
        <dbReference type="Rhea" id="RHEA-COMP:9945"/>
        <dbReference type="ChEBI" id="CHEBI:15378"/>
        <dbReference type="ChEBI" id="CHEBI:57783"/>
        <dbReference type="ChEBI" id="CHEBI:58349"/>
        <dbReference type="ChEBI" id="CHEBI:78776"/>
        <dbReference type="ChEBI" id="CHEBI:78827"/>
        <dbReference type="EC" id="1.1.1.100"/>
    </reaction>
    <physiologicalReaction direction="right-to-left" evidence="23">
        <dbReference type="Rhea" id="RHEA:17399"/>
    </physiologicalReaction>
</comment>
<dbReference type="Gene3D" id="1.10.1200.10">
    <property type="entry name" value="ACP-like"/>
    <property type="match status" value="1"/>
</dbReference>
<dbReference type="Pfam" id="PF08659">
    <property type="entry name" value="KR"/>
    <property type="match status" value="1"/>
</dbReference>
<evidence type="ECO:0000256" key="7">
    <source>
        <dbReference type="ARBA" id="ARBA00022898"/>
    </source>
</evidence>
<gene>
    <name evidence="55" type="ORF">Ffo_936</name>
</gene>
<evidence type="ECO:0000256" key="21">
    <source>
        <dbReference type="ARBA" id="ARBA00047300"/>
    </source>
</evidence>
<evidence type="ECO:0000256" key="34">
    <source>
        <dbReference type="ARBA" id="ARBA00048289"/>
    </source>
</evidence>
<comment type="catalytic activity">
    <reaction evidence="15">
        <text>a (3R)-hydroxyacyl-[ACP] = a (2E)-enoyl-[ACP] + H2O</text>
        <dbReference type="Rhea" id="RHEA:13097"/>
        <dbReference type="Rhea" id="RHEA-COMP:9925"/>
        <dbReference type="Rhea" id="RHEA-COMP:9945"/>
        <dbReference type="ChEBI" id="CHEBI:15377"/>
        <dbReference type="ChEBI" id="CHEBI:78784"/>
        <dbReference type="ChEBI" id="CHEBI:78827"/>
        <dbReference type="EC" id="4.2.1.59"/>
    </reaction>
    <physiologicalReaction direction="left-to-right" evidence="15">
        <dbReference type="Rhea" id="RHEA:13098"/>
    </physiologicalReaction>
</comment>
<feature type="region of interest" description="C-terminal hotdog fold" evidence="51">
    <location>
        <begin position="1044"/>
        <end position="1189"/>
    </location>
</feature>
<feature type="active site" description="Proton acceptor; for dehydratase activity" evidence="51">
    <location>
        <position position="933"/>
    </location>
</feature>
<evidence type="ECO:0000256" key="9">
    <source>
        <dbReference type="ARBA" id="ARBA00023268"/>
    </source>
</evidence>
<dbReference type="GO" id="GO:0004316">
    <property type="term" value="F:3-oxoacyl-[acyl-carrier-protein] reductase (NADPH) activity"/>
    <property type="evidence" value="ECO:0007669"/>
    <property type="project" value="UniProtKB-EC"/>
</dbReference>
<evidence type="ECO:0000256" key="47">
    <source>
        <dbReference type="ARBA" id="ARBA00049422"/>
    </source>
</evidence>
<evidence type="ECO:0000256" key="38">
    <source>
        <dbReference type="ARBA" id="ARBA00048650"/>
    </source>
</evidence>
<comment type="catalytic activity">
    <reaction evidence="41">
        <text>3-oxotetradecanoyl-[ACP] + NADPH + H(+) = (3R)-hydroxytetradecanoyl-[ACP] + NADP(+)</text>
        <dbReference type="Rhea" id="RHEA:41888"/>
        <dbReference type="Rhea" id="RHEA-COMP:9645"/>
        <dbReference type="Rhea" id="RHEA-COMP:9646"/>
        <dbReference type="ChEBI" id="CHEBI:15378"/>
        <dbReference type="ChEBI" id="CHEBI:57783"/>
        <dbReference type="ChEBI" id="CHEBI:58349"/>
        <dbReference type="ChEBI" id="CHEBI:78473"/>
        <dbReference type="ChEBI" id="CHEBI:78474"/>
    </reaction>
    <physiologicalReaction direction="left-to-right" evidence="41">
        <dbReference type="Rhea" id="RHEA:41889"/>
    </physiologicalReaction>
</comment>
<dbReference type="Gene3D" id="3.30.70.3290">
    <property type="match status" value="1"/>
</dbReference>
<evidence type="ECO:0000256" key="32">
    <source>
        <dbReference type="ARBA" id="ARBA00048051"/>
    </source>
</evidence>
<sequence>MAKHTEQEPIAIVGIGCRFPGGINTKEDLWQVLCQGLDVLTEVPADRFDVTALHDDDVRKYGVIRSRKGGFLDDIYGFDAEFFGLYPGETSKMDPQQRLALEASVHAIEDSGTPLHRLAGSRTGVFLGTFMSDHLSMQTATEQRDNISPHSAMGVSNSSIANRVSHRLDLQGASVTLDTACSSSLVALHLACQSLWTGESEGALTGGVNALLRPESTILMTKAGFLSPDGACKSFDAAGNGYVRGEGVGMVYLKPLSRALQDDDRIYATIRGSLVNSDGYTSDGFTVPSLKAQSALLQRVYSNAGVDPSMVRYVEAHGPGTPVGDPVEARAVGGHIGLARGKGDKFLWISSIKGNLGHLEGASGIAGLIKAALVAYHGAIPPQVNHSIPNPTIDLQSLRLKIPRCMIDLKQDVEGGIMVGVNSFGAGGTNAHVILEQAPPIAGGHTSLHDPRVFLLSARSLSALKELSDQLIDHLKHQQPNLTDIAYTLASRRSRHRHICIIPARQLDGLCDRLSHLSSGRTPKEALALEKKYERPRVAFAFSGQGGQWFGMGLALAQQEPVFRESLTAFDEVFRTHSGISIVHEISKHQDESRLNSTTIVQPAIVAIQIALARTLISYGLEPEAIVGHSIGEVAAAHLAGALSLEQAVTVIYYRSKIQNRAAGLGSMLAVGLSSTEAEKIISRKQVAKRVAVAAMNGPKMTTIAGDSADLRLIAKELELQETFARFVKVEVPYHSHFMDPLETDLTDALASIQGIPTNISLYSTVTASIEPGTHLTGKYWFDNVRKPVRYVETAKRLIDDGYNFVVEIGPHPVLVSGTRDIAEAAGRKVHVLPAMMRGKDLEPFAIVLGAGHAVGADVQIDVFNGGGGHFIDLPMYPFQRKHFSFEHPEAQQRRLGISRHPFNGGLTSLSDDGRGSVRLRANTGVSPFLAEHVADDTMIFPASAHIEAAYMAAKEFMPHADVWLEDLKFEHPLVLAPPEEFAPQVLLEITSIAKAYTISSRPADSPPSTPWQICSTGRINALDSMSNTSAEALEDVRSRVQTGKAFDKEEFYATLERSGLRYGEAFRGIQELWQLGTEIFAHVKLPEPLIHDTARFRFHPAFLDACLHTVFADVQHRGDSRYVYLPHKIERVQVSETYGETEVFVHTKIQHHDSNSLRFDTHVYNASGRVITTIIGVTVKRLLGAYIPEPVEYENTFQEEPRSSGNRTEAEFASVLVLGNRCLEVTQLAREAFPRASVSHKPVTWIERFADSTAKDFTLDRRTLIVISAVPPPLDHDLIAQMGSVVPTLLHLSQWIHHRGGTPTVVVLLAGACMTPSDSQCNPASAALEAAVRLIVNELPQSDIRVIDLPLGQNDWEFQSVKEELLSNRHDRHDTVVAIRSGGRFVRRIVPLTAEEAEKRAMEKLPAQGGRYTCEPDPSGIIIRQQTSKDLRAEEVAIEVHAASLNFKDVMNERNLATDLSVSGALSGRKLGLEVAGKVVDIGENVKDIQLGAKVMARVANGFGGFVTTGRCHVSPIPKQLTASQAASIPVAYVTAYYALVHLGRLTDKDTVLIHAAAGGVGGAAIQIATLCGARILATAGNPSRRAWVLGQGVEAVFDSRSVSFHDDIKTFTNGRGVDVVLNCLTGSLFSQSLACLAPFGRFLEIGTTDINRNTKLGLEQLSENRSFLAVDIDRMALQKPELHTRVLKDVYTLFESGRLVPLPITEYPITQLSRALKSLSRSAVIGKVVMTMPENTTIEASVPTRLDLRADRSYLITGGASGLGLQIARFLAERGAKHLILVSRSGPKTAEDKAILLEMEASGVVITIEHADISNRETVASLFCKRDWPTIAGIVHCANVLRELYSYDTSMEDFWTVFNPKALGAWNLHLETKDMHLDFFVMTSSISSMLGLVGQFSYAASNQFLDSLAHYRRANGLPGLSLNYGVLGDFASMTRKSVETDKLMDILRSYGLYAMSLPMVLSAFERSILQGATQRMPLNINWSVFLRAHPHLLRDGAFFGLDAEESRNGDPASCGSFSSPPWPAPSEAIAETLRSRLAKILGVEVDQIALTEKIDQYAFDSITMTQIRGVILQEFRISFALMRLFQGPSLQEIANEVSVQMGNETNNLTNSENGSGSDDNHGMYDGLSVVSKWFVRGVPPVKPRGRLFLFHPMGTGASFFAPFLLDPPEGFDTVAVQLPGREGRNNEPVPSQMAEIVTGIVSEIGEIGAKDVFWGHSFGGVVAFETLRALKRRGSILPRLVVTGTIAPHLVRLWQKRDVLLRVMADDYSPDYMLAVSRYVDDANFFRALLPKMKKDMPFLMGYQYVEEDETLGVPITAFAARQDDVVYPDEIQPWASHTGDFRLFEVDGDHWFLHRNRDLLRQTLERMAI</sequence>
<feature type="domain" description="Ketosynthase family 3 (KS3)" evidence="53">
    <location>
        <begin position="7"/>
        <end position="437"/>
    </location>
</feature>
<dbReference type="InterPro" id="IPR013149">
    <property type="entry name" value="ADH-like_C"/>
</dbReference>
<comment type="catalytic activity">
    <reaction evidence="25">
        <text>tetradecanoyl-[ACP] + malonyl-[ACP] + H(+) = 3-oxohexadecanoyl-[ACP] + holo-[ACP] + CO2</text>
        <dbReference type="Rhea" id="RHEA:41900"/>
        <dbReference type="Rhea" id="RHEA-COMP:9623"/>
        <dbReference type="Rhea" id="RHEA-COMP:9648"/>
        <dbReference type="Rhea" id="RHEA-COMP:9649"/>
        <dbReference type="Rhea" id="RHEA-COMP:9685"/>
        <dbReference type="ChEBI" id="CHEBI:15378"/>
        <dbReference type="ChEBI" id="CHEBI:16526"/>
        <dbReference type="ChEBI" id="CHEBI:64479"/>
        <dbReference type="ChEBI" id="CHEBI:78449"/>
        <dbReference type="ChEBI" id="CHEBI:78477"/>
        <dbReference type="ChEBI" id="CHEBI:78478"/>
    </reaction>
    <physiologicalReaction direction="left-to-right" evidence="25">
        <dbReference type="Rhea" id="RHEA:41901"/>
    </physiologicalReaction>
</comment>
<comment type="catalytic activity">
    <reaction evidence="36">
        <text>a fatty acyl-[ACP] + malonyl-[ACP] + H(+) = a 3-oxoacyl-[ACP] + holo-[ACP] + CO2</text>
        <dbReference type="Rhea" id="RHEA:22836"/>
        <dbReference type="Rhea" id="RHEA-COMP:9623"/>
        <dbReference type="Rhea" id="RHEA-COMP:9685"/>
        <dbReference type="Rhea" id="RHEA-COMP:9916"/>
        <dbReference type="Rhea" id="RHEA-COMP:14125"/>
        <dbReference type="ChEBI" id="CHEBI:15378"/>
        <dbReference type="ChEBI" id="CHEBI:16526"/>
        <dbReference type="ChEBI" id="CHEBI:64479"/>
        <dbReference type="ChEBI" id="CHEBI:78449"/>
        <dbReference type="ChEBI" id="CHEBI:78776"/>
        <dbReference type="ChEBI" id="CHEBI:138651"/>
        <dbReference type="EC" id="2.3.1.41"/>
    </reaction>
    <physiologicalReaction direction="left-to-right" evidence="36">
        <dbReference type="Rhea" id="RHEA:22837"/>
    </physiologicalReaction>
</comment>
<dbReference type="InterPro" id="IPR016039">
    <property type="entry name" value="Thiolase-like"/>
</dbReference>
<evidence type="ECO:0000256" key="14">
    <source>
        <dbReference type="ARBA" id="ARBA00023388"/>
    </source>
</evidence>
<evidence type="ECO:0000256" key="28">
    <source>
        <dbReference type="ARBA" id="ARBA00047810"/>
    </source>
</evidence>
<evidence type="ECO:0000256" key="20">
    <source>
        <dbReference type="ARBA" id="ARBA00023442"/>
    </source>
</evidence>
<comment type="catalytic activity">
    <reaction evidence="11">
        <text>(3R)-hydroxyoctanoyl-[ACP] = (2E)-octenoyl-[ACP] + H2O</text>
        <dbReference type="Rhea" id="RHEA:41844"/>
        <dbReference type="Rhea" id="RHEA-COMP:9634"/>
        <dbReference type="Rhea" id="RHEA-COMP:9635"/>
        <dbReference type="ChEBI" id="CHEBI:15377"/>
        <dbReference type="ChEBI" id="CHEBI:78461"/>
        <dbReference type="ChEBI" id="CHEBI:78462"/>
    </reaction>
    <physiologicalReaction direction="left-to-right" evidence="11">
        <dbReference type="Rhea" id="RHEA:41845"/>
    </physiologicalReaction>
</comment>
<dbReference type="GO" id="GO:0044550">
    <property type="term" value="P:secondary metabolite biosynthetic process"/>
    <property type="evidence" value="ECO:0007669"/>
    <property type="project" value="UniProtKB-ARBA"/>
</dbReference>
<keyword evidence="4" id="KW-0808">Transferase</keyword>
<dbReference type="SMART" id="SM00822">
    <property type="entry name" value="PKS_KR"/>
    <property type="match status" value="1"/>
</dbReference>
<evidence type="ECO:0000256" key="15">
    <source>
        <dbReference type="ARBA" id="ARBA00023394"/>
    </source>
</evidence>
<keyword evidence="8" id="KW-0560">Oxidoreductase</keyword>
<dbReference type="Gene3D" id="3.40.366.10">
    <property type="entry name" value="Malonyl-Coenzyme A Acyl Carrier Protein, domain 2"/>
    <property type="match status" value="1"/>
</dbReference>
<evidence type="ECO:0000256" key="22">
    <source>
        <dbReference type="ARBA" id="ARBA00047394"/>
    </source>
</evidence>
<dbReference type="PROSITE" id="PS50075">
    <property type="entry name" value="CARRIER"/>
    <property type="match status" value="1"/>
</dbReference>
<accession>A0A0U2LC07</accession>
<dbReference type="SUPFAM" id="SSF51735">
    <property type="entry name" value="NAD(P)-binding Rossmann-fold domains"/>
    <property type="match status" value="3"/>
</dbReference>
<comment type="catalytic activity">
    <reaction evidence="43">
        <text>decanoyl-[ACP] + malonyl-[ACP] + H(+) = 3-oxododecanoyl-[ACP] + holo-[ACP] + CO2</text>
        <dbReference type="Rhea" id="RHEA:41868"/>
        <dbReference type="Rhea" id="RHEA-COMP:9623"/>
        <dbReference type="Rhea" id="RHEA-COMP:9640"/>
        <dbReference type="Rhea" id="RHEA-COMP:9641"/>
        <dbReference type="Rhea" id="RHEA-COMP:9685"/>
        <dbReference type="ChEBI" id="CHEBI:15378"/>
        <dbReference type="ChEBI" id="CHEBI:16526"/>
        <dbReference type="ChEBI" id="CHEBI:64479"/>
        <dbReference type="ChEBI" id="CHEBI:78449"/>
        <dbReference type="ChEBI" id="CHEBI:78468"/>
        <dbReference type="ChEBI" id="CHEBI:78469"/>
    </reaction>
    <physiologicalReaction direction="left-to-right" evidence="43">
        <dbReference type="Rhea" id="RHEA:41869"/>
    </physiologicalReaction>
</comment>
<protein>
    <submittedName>
        <fullName evidence="55">Putative polyketide synthase</fullName>
    </submittedName>
</protein>
<comment type="catalytic activity">
    <reaction evidence="18">
        <text>(3R)-hydroxyhexadecanoyl-[ACP] = (2E)-hexadecenoyl-[ACP] + H2O</text>
        <dbReference type="Rhea" id="RHEA:41908"/>
        <dbReference type="Rhea" id="RHEA-COMP:9650"/>
        <dbReference type="Rhea" id="RHEA-COMP:9651"/>
        <dbReference type="ChEBI" id="CHEBI:15377"/>
        <dbReference type="ChEBI" id="CHEBI:78480"/>
        <dbReference type="ChEBI" id="CHEBI:78481"/>
    </reaction>
    <physiologicalReaction direction="left-to-right" evidence="18">
        <dbReference type="Rhea" id="RHEA:41909"/>
    </physiologicalReaction>
</comment>
<evidence type="ECO:0000256" key="48">
    <source>
        <dbReference type="ARBA" id="ARBA00049449"/>
    </source>
</evidence>
<dbReference type="SMART" id="SM00829">
    <property type="entry name" value="PKS_ER"/>
    <property type="match status" value="1"/>
</dbReference>
<evidence type="ECO:0000256" key="41">
    <source>
        <dbReference type="ARBA" id="ARBA00048935"/>
    </source>
</evidence>
<evidence type="ECO:0000313" key="55">
    <source>
        <dbReference type="EMBL" id="ALQ32858.1"/>
    </source>
</evidence>
<comment type="catalytic activity">
    <reaction evidence="35">
        <text>(2E)-octenoyl-[ACP] + NADPH + H(+) = octanoyl-[ACP] + NADP(+)</text>
        <dbReference type="Rhea" id="RHEA:41848"/>
        <dbReference type="Rhea" id="RHEA-COMP:9635"/>
        <dbReference type="Rhea" id="RHEA-COMP:9636"/>
        <dbReference type="ChEBI" id="CHEBI:15378"/>
        <dbReference type="ChEBI" id="CHEBI:57783"/>
        <dbReference type="ChEBI" id="CHEBI:58349"/>
        <dbReference type="ChEBI" id="CHEBI:78462"/>
        <dbReference type="ChEBI" id="CHEBI:78463"/>
    </reaction>
    <physiologicalReaction direction="left-to-right" evidence="35">
        <dbReference type="Rhea" id="RHEA:41849"/>
    </physiologicalReaction>
</comment>
<dbReference type="GO" id="GO:0006633">
    <property type="term" value="P:fatty acid biosynthetic process"/>
    <property type="evidence" value="ECO:0007669"/>
    <property type="project" value="TreeGrafter"/>
</dbReference>
<comment type="catalytic activity">
    <reaction evidence="26">
        <text>(2E)-butenoyl-[ACP] + NADPH + H(+) = butanoyl-[ACP] + NADP(+)</text>
        <dbReference type="Rhea" id="RHEA:41812"/>
        <dbReference type="Rhea" id="RHEA-COMP:9627"/>
        <dbReference type="Rhea" id="RHEA-COMP:9628"/>
        <dbReference type="ChEBI" id="CHEBI:15378"/>
        <dbReference type="ChEBI" id="CHEBI:57783"/>
        <dbReference type="ChEBI" id="CHEBI:58349"/>
        <dbReference type="ChEBI" id="CHEBI:78453"/>
        <dbReference type="ChEBI" id="CHEBI:78454"/>
    </reaction>
    <physiologicalReaction direction="left-to-right" evidence="26">
        <dbReference type="Rhea" id="RHEA:41813"/>
    </physiologicalReaction>
</comment>
<comment type="catalytic activity">
    <reaction evidence="39">
        <text>holo-[ACP] + acetyl-CoA = acetyl-[ACP] + CoA</text>
        <dbReference type="Rhea" id="RHEA:41788"/>
        <dbReference type="Rhea" id="RHEA-COMP:9621"/>
        <dbReference type="Rhea" id="RHEA-COMP:9685"/>
        <dbReference type="ChEBI" id="CHEBI:57287"/>
        <dbReference type="ChEBI" id="CHEBI:57288"/>
        <dbReference type="ChEBI" id="CHEBI:64479"/>
        <dbReference type="ChEBI" id="CHEBI:78446"/>
        <dbReference type="EC" id="2.3.1.38"/>
    </reaction>
    <physiologicalReaction direction="left-to-right" evidence="39">
        <dbReference type="Rhea" id="RHEA:41789"/>
    </physiologicalReaction>
</comment>
<evidence type="ECO:0000256" key="23">
    <source>
        <dbReference type="ARBA" id="ARBA00047400"/>
    </source>
</evidence>
<dbReference type="InterPro" id="IPR001031">
    <property type="entry name" value="Thioesterase"/>
</dbReference>
<dbReference type="Gene3D" id="3.90.180.10">
    <property type="entry name" value="Medium-chain alcohol dehydrogenases, catalytic domain"/>
    <property type="match status" value="1"/>
</dbReference>
<dbReference type="Gene3D" id="3.40.47.10">
    <property type="match status" value="1"/>
</dbReference>
<dbReference type="Pfam" id="PF00109">
    <property type="entry name" value="ketoacyl-synt"/>
    <property type="match status" value="1"/>
</dbReference>
<comment type="catalytic activity">
    <reaction evidence="50">
        <text>octanoyl-[ACP] + malonyl-[ACP] + H(+) = 3-oxodecanoyl-[ACP] + holo-[ACP] + CO2</text>
        <dbReference type="Rhea" id="RHEA:41852"/>
        <dbReference type="Rhea" id="RHEA-COMP:9623"/>
        <dbReference type="Rhea" id="RHEA-COMP:9636"/>
        <dbReference type="Rhea" id="RHEA-COMP:9637"/>
        <dbReference type="Rhea" id="RHEA-COMP:9685"/>
        <dbReference type="ChEBI" id="CHEBI:15378"/>
        <dbReference type="ChEBI" id="CHEBI:16526"/>
        <dbReference type="ChEBI" id="CHEBI:64479"/>
        <dbReference type="ChEBI" id="CHEBI:78449"/>
        <dbReference type="ChEBI" id="CHEBI:78463"/>
        <dbReference type="ChEBI" id="CHEBI:78464"/>
    </reaction>
    <physiologicalReaction direction="left-to-right" evidence="50">
        <dbReference type="Rhea" id="RHEA:41853"/>
    </physiologicalReaction>
</comment>
<dbReference type="PANTHER" id="PTHR43775">
    <property type="entry name" value="FATTY ACID SYNTHASE"/>
    <property type="match status" value="1"/>
</dbReference>
<comment type="catalytic activity">
    <reaction evidence="29">
        <text>(2E)-hexenoyl-[ACP] + NADPH + H(+) = hexanoyl-[ACP] + NADP(+)</text>
        <dbReference type="Rhea" id="RHEA:41832"/>
        <dbReference type="Rhea" id="RHEA-COMP:9631"/>
        <dbReference type="Rhea" id="RHEA-COMP:9632"/>
        <dbReference type="ChEBI" id="CHEBI:15378"/>
        <dbReference type="ChEBI" id="CHEBI:57783"/>
        <dbReference type="ChEBI" id="CHEBI:58349"/>
        <dbReference type="ChEBI" id="CHEBI:78458"/>
        <dbReference type="ChEBI" id="CHEBI:78459"/>
    </reaction>
    <physiologicalReaction direction="left-to-right" evidence="29">
        <dbReference type="Rhea" id="RHEA:41833"/>
    </physiologicalReaction>
</comment>
<proteinExistence type="evidence at transcript level"/>
<evidence type="ECO:0000256" key="39">
    <source>
        <dbReference type="ARBA" id="ARBA00048691"/>
    </source>
</evidence>
<dbReference type="InterPro" id="IPR014031">
    <property type="entry name" value="Ketoacyl_synth_C"/>
</dbReference>
<dbReference type="SUPFAM" id="SSF55048">
    <property type="entry name" value="Probable ACP-binding domain of malonyl-CoA ACP transacylase"/>
    <property type="match status" value="1"/>
</dbReference>
<dbReference type="GO" id="GO:0031177">
    <property type="term" value="F:phosphopantetheine binding"/>
    <property type="evidence" value="ECO:0007669"/>
    <property type="project" value="InterPro"/>
</dbReference>
<evidence type="ECO:0000256" key="26">
    <source>
        <dbReference type="ARBA" id="ARBA00047500"/>
    </source>
</evidence>
<evidence type="ECO:0000256" key="16">
    <source>
        <dbReference type="ARBA" id="ARBA00023398"/>
    </source>
</evidence>
<dbReference type="InterPro" id="IPR009081">
    <property type="entry name" value="PP-bd_ACP"/>
</dbReference>
<dbReference type="SUPFAM" id="SSF50129">
    <property type="entry name" value="GroES-like"/>
    <property type="match status" value="1"/>
</dbReference>
<dbReference type="Pfam" id="PF00550">
    <property type="entry name" value="PP-binding"/>
    <property type="match status" value="1"/>
</dbReference>
<dbReference type="Pfam" id="PF02801">
    <property type="entry name" value="Ketoacyl-synt_C"/>
    <property type="match status" value="1"/>
</dbReference>
<evidence type="ECO:0000256" key="4">
    <source>
        <dbReference type="ARBA" id="ARBA00022679"/>
    </source>
</evidence>
<evidence type="ECO:0000256" key="24">
    <source>
        <dbReference type="ARBA" id="ARBA00047440"/>
    </source>
</evidence>
<comment type="function">
    <text evidence="20">Fatty acid synthetase is a multifunctional enzyme that catalyzes the de novo biosynthesis of long-chain saturated fatty acids starting from acetyl-CoA and malonyl-CoA in the presence of NADPH. This multifunctional protein contains 7 catalytic activities and a site for the binding of the prosthetic group 4'-phosphopantetheine of the acyl carrier protein ([ACP]) domain.</text>
</comment>
<dbReference type="CDD" id="cd00833">
    <property type="entry name" value="PKS"/>
    <property type="match status" value="1"/>
</dbReference>
<comment type="catalytic activity">
    <reaction evidence="12">
        <text>(3R)-hydroxydodecanoyl-[ACP] = (2E)-dodecenoyl-[ACP] + H2O</text>
        <dbReference type="Rhea" id="RHEA:41876"/>
        <dbReference type="Rhea" id="RHEA-COMP:9642"/>
        <dbReference type="Rhea" id="RHEA-COMP:9643"/>
        <dbReference type="ChEBI" id="CHEBI:15377"/>
        <dbReference type="ChEBI" id="CHEBI:78470"/>
        <dbReference type="ChEBI" id="CHEBI:78472"/>
    </reaction>
    <physiologicalReaction direction="left-to-right" evidence="12">
        <dbReference type="Rhea" id="RHEA:41877"/>
    </physiologicalReaction>
</comment>
<dbReference type="InterPro" id="IPR029058">
    <property type="entry name" value="AB_hydrolase_fold"/>
</dbReference>
<evidence type="ECO:0000256" key="50">
    <source>
        <dbReference type="ARBA" id="ARBA00049533"/>
    </source>
</evidence>
<dbReference type="InterPro" id="IPR016036">
    <property type="entry name" value="Malonyl_transacylase_ACP-bd"/>
</dbReference>
<evidence type="ECO:0000256" key="30">
    <source>
        <dbReference type="ARBA" id="ARBA00047953"/>
    </source>
</evidence>
<dbReference type="GO" id="GO:0016297">
    <property type="term" value="F:fatty acyl-[ACP] hydrolase activity"/>
    <property type="evidence" value="ECO:0007669"/>
    <property type="project" value="UniProtKB-EC"/>
</dbReference>
<evidence type="ECO:0000256" key="19">
    <source>
        <dbReference type="ARBA" id="ARBA00023402"/>
    </source>
</evidence>
<dbReference type="Pfam" id="PF00698">
    <property type="entry name" value="Acyl_transf_1"/>
    <property type="match status" value="1"/>
</dbReference>
<dbReference type="InterPro" id="IPR014030">
    <property type="entry name" value="Ketoacyl_synth_N"/>
</dbReference>
<evidence type="ECO:0000256" key="46">
    <source>
        <dbReference type="ARBA" id="ARBA00049414"/>
    </source>
</evidence>
<dbReference type="PROSITE" id="PS52019">
    <property type="entry name" value="PKS_MFAS_DH"/>
    <property type="match status" value="1"/>
</dbReference>
<evidence type="ECO:0000256" key="17">
    <source>
        <dbReference type="ARBA" id="ARBA00023399"/>
    </source>
</evidence>
<evidence type="ECO:0000256" key="12">
    <source>
        <dbReference type="ARBA" id="ARBA00023351"/>
    </source>
</evidence>
<dbReference type="GO" id="GO:0019171">
    <property type="term" value="F:(3R)-hydroxyacyl-[acyl-carrier-protein] dehydratase activity"/>
    <property type="evidence" value="ECO:0007669"/>
    <property type="project" value="UniProtKB-EC"/>
</dbReference>
<dbReference type="PROSITE" id="PS52004">
    <property type="entry name" value="KS3_2"/>
    <property type="match status" value="1"/>
</dbReference>
<dbReference type="InterPro" id="IPR049551">
    <property type="entry name" value="PKS_DH_C"/>
</dbReference>
<dbReference type="InterPro" id="IPR013154">
    <property type="entry name" value="ADH-like_N"/>
</dbReference>
<evidence type="ECO:0000259" key="53">
    <source>
        <dbReference type="PROSITE" id="PS52004"/>
    </source>
</evidence>
<feature type="domain" description="PKS/mFAS DH" evidence="54">
    <location>
        <begin position="901"/>
        <end position="1189"/>
    </location>
</feature>
<comment type="catalytic activity">
    <reaction evidence="45">
        <text>3-oxododecanoyl-[ACP] + NADPH + H(+) = (3R)-hydroxydodecanoyl-[ACP] + NADP(+)</text>
        <dbReference type="Rhea" id="RHEA:41872"/>
        <dbReference type="Rhea" id="RHEA-COMP:9641"/>
        <dbReference type="Rhea" id="RHEA-COMP:9642"/>
        <dbReference type="ChEBI" id="CHEBI:15378"/>
        <dbReference type="ChEBI" id="CHEBI:57783"/>
        <dbReference type="ChEBI" id="CHEBI:58349"/>
        <dbReference type="ChEBI" id="CHEBI:78469"/>
        <dbReference type="ChEBI" id="CHEBI:78470"/>
    </reaction>
    <physiologicalReaction direction="left-to-right" evidence="45">
        <dbReference type="Rhea" id="RHEA:41873"/>
    </physiologicalReaction>
</comment>
<dbReference type="SMART" id="SM00825">
    <property type="entry name" value="PKS_KS"/>
    <property type="match status" value="1"/>
</dbReference>
<evidence type="ECO:0000256" key="44">
    <source>
        <dbReference type="ARBA" id="ARBA00049171"/>
    </source>
</evidence>
<dbReference type="InterPro" id="IPR016035">
    <property type="entry name" value="Acyl_Trfase/lysoPLipase"/>
</dbReference>
<comment type="catalytic activity">
    <reaction evidence="28">
        <text>(2E)-hexadecenoyl-[ACP] + NADPH + H(+) = hexadecanoyl-[ACP] + NADP(+)</text>
        <dbReference type="Rhea" id="RHEA:41912"/>
        <dbReference type="Rhea" id="RHEA-COMP:9651"/>
        <dbReference type="Rhea" id="RHEA-COMP:9652"/>
        <dbReference type="ChEBI" id="CHEBI:15378"/>
        <dbReference type="ChEBI" id="CHEBI:57783"/>
        <dbReference type="ChEBI" id="CHEBI:58349"/>
        <dbReference type="ChEBI" id="CHEBI:78481"/>
        <dbReference type="ChEBI" id="CHEBI:78483"/>
    </reaction>
    <physiologicalReaction direction="left-to-right" evidence="28">
        <dbReference type="Rhea" id="RHEA:41913"/>
    </physiologicalReaction>
</comment>
<dbReference type="InterPro" id="IPR020806">
    <property type="entry name" value="PKS_PP-bd"/>
</dbReference>
<evidence type="ECO:0000256" key="25">
    <source>
        <dbReference type="ARBA" id="ARBA00047451"/>
    </source>
</evidence>
<dbReference type="SUPFAM" id="SSF53901">
    <property type="entry name" value="Thiolase-like"/>
    <property type="match status" value="1"/>
</dbReference>
<dbReference type="InterPro" id="IPR011032">
    <property type="entry name" value="GroES-like_sf"/>
</dbReference>
<comment type="catalytic activity">
    <reaction evidence="40">
        <text>hexadecanoyl-[ACP] + H2O = hexadecanoate + holo-[ACP] + H(+)</text>
        <dbReference type="Rhea" id="RHEA:41932"/>
        <dbReference type="Rhea" id="RHEA-COMP:9652"/>
        <dbReference type="Rhea" id="RHEA-COMP:9685"/>
        <dbReference type="ChEBI" id="CHEBI:7896"/>
        <dbReference type="ChEBI" id="CHEBI:15377"/>
        <dbReference type="ChEBI" id="CHEBI:15378"/>
        <dbReference type="ChEBI" id="CHEBI:64479"/>
        <dbReference type="ChEBI" id="CHEBI:78483"/>
        <dbReference type="EC" id="3.1.2.14"/>
    </reaction>
    <physiologicalReaction direction="left-to-right" evidence="40">
        <dbReference type="Rhea" id="RHEA:41933"/>
    </physiologicalReaction>
</comment>
<comment type="catalytic activity">
    <reaction evidence="13">
        <text>(3R)-hydroxyhexanoyl-[ACP] = (2E)-hexenoyl-[ACP] + H2O</text>
        <dbReference type="Rhea" id="RHEA:41828"/>
        <dbReference type="Rhea" id="RHEA-COMP:9630"/>
        <dbReference type="Rhea" id="RHEA-COMP:9631"/>
        <dbReference type="ChEBI" id="CHEBI:15377"/>
        <dbReference type="ChEBI" id="CHEBI:78457"/>
        <dbReference type="ChEBI" id="CHEBI:78458"/>
    </reaction>
    <physiologicalReaction direction="left-to-right" evidence="13">
        <dbReference type="Rhea" id="RHEA:41829"/>
    </physiologicalReaction>
</comment>
<comment type="catalytic activity">
    <reaction evidence="17">
        <text>(3R)-hydroxyoctadecanoyl-[ACP] = (2E)-octadecenoyl-[ACP] + H2O</text>
        <dbReference type="Rhea" id="RHEA:41924"/>
        <dbReference type="Rhea" id="RHEA-COMP:9654"/>
        <dbReference type="Rhea" id="RHEA-COMP:9655"/>
        <dbReference type="ChEBI" id="CHEBI:15377"/>
        <dbReference type="ChEBI" id="CHEBI:78488"/>
        <dbReference type="ChEBI" id="CHEBI:78489"/>
    </reaction>
    <physiologicalReaction direction="left-to-right" evidence="17">
        <dbReference type="Rhea" id="RHEA:41925"/>
    </physiologicalReaction>
</comment>
<keyword evidence="2" id="KW-0596">Phosphopantetheine</keyword>
<keyword evidence="5" id="KW-0702">S-nitrosylation</keyword>